<dbReference type="PANTHER" id="PTHR13847:SF275">
    <property type="entry name" value="GAMMA-GLUTAMYLPUTRESCINE OXIDOREDUCTASE"/>
    <property type="match status" value="1"/>
</dbReference>
<keyword evidence="1 4" id="KW-0560">Oxidoreductase</keyword>
<evidence type="ECO:0000259" key="3">
    <source>
        <dbReference type="Pfam" id="PF01266"/>
    </source>
</evidence>
<comment type="caution">
    <text evidence="4">The sequence shown here is derived from an EMBL/GenBank/DDBJ whole genome shotgun (WGS) entry which is preliminary data.</text>
</comment>
<dbReference type="Gene3D" id="3.50.50.60">
    <property type="entry name" value="FAD/NAD(P)-binding domain"/>
    <property type="match status" value="1"/>
</dbReference>
<dbReference type="EMBL" id="JBIGIC010000015">
    <property type="protein sequence ID" value="MFG6489813.1"/>
    <property type="molecule type" value="Genomic_DNA"/>
</dbReference>
<dbReference type="Proteomes" id="UP001606134">
    <property type="component" value="Unassembled WGS sequence"/>
</dbReference>
<evidence type="ECO:0000313" key="5">
    <source>
        <dbReference type="Proteomes" id="UP001606134"/>
    </source>
</evidence>
<dbReference type="InterPro" id="IPR036188">
    <property type="entry name" value="FAD/NAD-bd_sf"/>
</dbReference>
<name>A0ABW7HJF9_9BURK</name>
<dbReference type="RefSeq" id="WP_394416274.1">
    <property type="nucleotide sequence ID" value="NZ_JBIGIC010000015.1"/>
</dbReference>
<evidence type="ECO:0000313" key="4">
    <source>
        <dbReference type="EMBL" id="MFG6489813.1"/>
    </source>
</evidence>
<dbReference type="EC" id="1.-.-.-" evidence="4"/>
<dbReference type="Gene3D" id="3.30.9.10">
    <property type="entry name" value="D-Amino Acid Oxidase, subunit A, domain 2"/>
    <property type="match status" value="1"/>
</dbReference>
<sequence>MQTSPSPGGHAPSLYAATGLPQPPRPALQGSTEADAVVIGAGYTGLSTALHLAEAGYRVVVLEAQRVGWGASGRNGGQLVHSYSRDLDVIEARHGTATARALGAMAFEGAAIIKQRIQQYGIDCHFRPGGVFAAISKRQVGQLEHHKALWERFGHRDLELLDAGHSEAITGTRRYRATLLDRSTGHVHPLRLAQGEALALESLGGVIHEDSAVTRIERGDPAVVHTAGGQVRARFVVVAGNAYLGGLEPQLAARSMPCGTQVIATEPLGGRFPEILPTNYCVEDCNFLLDYFRLSADRRLIYGGGVIYGARDPAHVESIIRPKLLKTFPQLKGVRVDFGWTGNFLLTLSRLPEVGRLAPNIYYSQGCSGHGVTFTHLIGRVLAEAIRGQAERFDAFAALPHHPFPGGRLLRVPLTALGAAWYDLRDKLQR</sequence>
<dbReference type="PANTHER" id="PTHR13847">
    <property type="entry name" value="SARCOSINE DEHYDROGENASE-RELATED"/>
    <property type="match status" value="1"/>
</dbReference>
<dbReference type="InterPro" id="IPR006076">
    <property type="entry name" value="FAD-dep_OxRdtase"/>
</dbReference>
<evidence type="ECO:0000256" key="2">
    <source>
        <dbReference type="SAM" id="MobiDB-lite"/>
    </source>
</evidence>
<gene>
    <name evidence="4" type="ORF">ACG04R_24265</name>
</gene>
<keyword evidence="5" id="KW-1185">Reference proteome</keyword>
<protein>
    <submittedName>
        <fullName evidence="4">NAD(P)/FAD-dependent oxidoreductase</fullName>
        <ecNumber evidence="4">1.-.-.-</ecNumber>
    </submittedName>
</protein>
<dbReference type="Pfam" id="PF01266">
    <property type="entry name" value="DAO"/>
    <property type="match status" value="1"/>
</dbReference>
<organism evidence="4 5">
    <name type="scientific">Pelomonas candidula</name>
    <dbReference type="NCBI Taxonomy" id="3299025"/>
    <lineage>
        <taxon>Bacteria</taxon>
        <taxon>Pseudomonadati</taxon>
        <taxon>Pseudomonadota</taxon>
        <taxon>Betaproteobacteria</taxon>
        <taxon>Burkholderiales</taxon>
        <taxon>Sphaerotilaceae</taxon>
        <taxon>Roseateles</taxon>
    </lineage>
</organism>
<proteinExistence type="predicted"/>
<accession>A0ABW7HJF9</accession>
<dbReference type="GO" id="GO:0016491">
    <property type="term" value="F:oxidoreductase activity"/>
    <property type="evidence" value="ECO:0007669"/>
    <property type="project" value="UniProtKB-KW"/>
</dbReference>
<feature type="region of interest" description="Disordered" evidence="2">
    <location>
        <begin position="1"/>
        <end position="29"/>
    </location>
</feature>
<feature type="domain" description="FAD dependent oxidoreductase" evidence="3">
    <location>
        <begin position="35"/>
        <end position="384"/>
    </location>
</feature>
<dbReference type="SUPFAM" id="SSF51905">
    <property type="entry name" value="FAD/NAD(P)-binding domain"/>
    <property type="match status" value="1"/>
</dbReference>
<evidence type="ECO:0000256" key="1">
    <source>
        <dbReference type="ARBA" id="ARBA00023002"/>
    </source>
</evidence>
<reference evidence="4 5" key="1">
    <citation type="submission" date="2024-08" db="EMBL/GenBank/DDBJ databases">
        <authorList>
            <person name="Lu H."/>
        </authorList>
    </citation>
    <scope>NUCLEOTIDE SEQUENCE [LARGE SCALE GENOMIC DNA]</scope>
    <source>
        <strain evidence="4 5">BYS78W</strain>
    </source>
</reference>